<dbReference type="PANTHER" id="PTHR46937">
    <property type="entry name" value="FERREDOXIN-THIOREDOXIN REDUCTASE, VARIABLE CHAIN"/>
    <property type="match status" value="1"/>
</dbReference>
<dbReference type="GO" id="GO:0015979">
    <property type="term" value="P:photosynthesis"/>
    <property type="evidence" value="ECO:0007669"/>
    <property type="project" value="InterPro"/>
</dbReference>
<comment type="function">
    <text evidence="3">Variable subunit of the ferredoxin-thioredoxin reductase (FTR), which catalyzes the two-electron reduction of thioredoxins by the electrons provided by reduced ferredoxin.</text>
</comment>
<evidence type="ECO:0000313" key="6">
    <source>
        <dbReference type="EMBL" id="RYR57921.1"/>
    </source>
</evidence>
<keyword evidence="7" id="KW-1185">Reference proteome</keyword>
<evidence type="ECO:0000256" key="3">
    <source>
        <dbReference type="ARBA" id="ARBA00034474"/>
    </source>
</evidence>
<dbReference type="STRING" id="3818.A0A445D470"/>
<dbReference type="SUPFAM" id="SSF50090">
    <property type="entry name" value="Electron transport accessory proteins"/>
    <property type="match status" value="1"/>
</dbReference>
<gene>
    <name evidence="6" type="ORF">Ahy_A05g023592</name>
</gene>
<dbReference type="AlphaFoldDB" id="A0A445D470"/>
<organism evidence="6 7">
    <name type="scientific">Arachis hypogaea</name>
    <name type="common">Peanut</name>
    <dbReference type="NCBI Taxonomy" id="3818"/>
    <lineage>
        <taxon>Eukaryota</taxon>
        <taxon>Viridiplantae</taxon>
        <taxon>Streptophyta</taxon>
        <taxon>Embryophyta</taxon>
        <taxon>Tracheophyta</taxon>
        <taxon>Spermatophyta</taxon>
        <taxon>Magnoliopsida</taxon>
        <taxon>eudicotyledons</taxon>
        <taxon>Gunneridae</taxon>
        <taxon>Pentapetalae</taxon>
        <taxon>rosids</taxon>
        <taxon>fabids</taxon>
        <taxon>Fabales</taxon>
        <taxon>Fabaceae</taxon>
        <taxon>Papilionoideae</taxon>
        <taxon>50 kb inversion clade</taxon>
        <taxon>dalbergioids sensu lato</taxon>
        <taxon>Dalbergieae</taxon>
        <taxon>Pterocarpus clade</taxon>
        <taxon>Arachis</taxon>
    </lineage>
</organism>
<dbReference type="InterPro" id="IPR004207">
    <property type="entry name" value="Fd_thioredoxin_Rdtase_alpha"/>
</dbReference>
<keyword evidence="1" id="KW-0560">Oxidoreductase</keyword>
<evidence type="ECO:0000259" key="5">
    <source>
        <dbReference type="Pfam" id="PF02941"/>
    </source>
</evidence>
<evidence type="ECO:0000256" key="4">
    <source>
        <dbReference type="ARBA" id="ARBA00034490"/>
    </source>
</evidence>
<name>A0A445D470_ARAHY</name>
<dbReference type="InterPro" id="IPR044166">
    <property type="entry name" value="FTRV"/>
</dbReference>
<dbReference type="PANTHER" id="PTHR46937:SF4">
    <property type="entry name" value="FERREDOXIN-THIOREDOXIN REDUCTASE SUBUNIT A1, CHLOROPLASTIC"/>
    <property type="match status" value="1"/>
</dbReference>
<dbReference type="GO" id="GO:0016491">
    <property type="term" value="F:oxidoreductase activity"/>
    <property type="evidence" value="ECO:0007669"/>
    <property type="project" value="UniProtKB-KW"/>
</dbReference>
<protein>
    <recommendedName>
        <fullName evidence="5">Ferredoxin thioredoxin reductase alpha chain domain-containing protein</fullName>
    </recommendedName>
</protein>
<evidence type="ECO:0000313" key="7">
    <source>
        <dbReference type="Proteomes" id="UP000289738"/>
    </source>
</evidence>
<accession>A0A445D470</accession>
<reference evidence="6 7" key="1">
    <citation type="submission" date="2019-01" db="EMBL/GenBank/DDBJ databases">
        <title>Sequencing of cultivated peanut Arachis hypogaea provides insights into genome evolution and oil improvement.</title>
        <authorList>
            <person name="Chen X."/>
        </authorList>
    </citation>
    <scope>NUCLEOTIDE SEQUENCE [LARGE SCALE GENOMIC DNA]</scope>
    <source>
        <strain evidence="7">cv. Fuhuasheng</strain>
        <tissue evidence="6">Leaves</tissue>
    </source>
</reference>
<dbReference type="InterPro" id="IPR008990">
    <property type="entry name" value="Elect_transpt_acc-like_dom_sf"/>
</dbReference>
<evidence type="ECO:0000256" key="1">
    <source>
        <dbReference type="ARBA" id="ARBA00023002"/>
    </source>
</evidence>
<evidence type="ECO:0000256" key="2">
    <source>
        <dbReference type="ARBA" id="ARBA00026011"/>
    </source>
</evidence>
<dbReference type="Gene3D" id="2.30.30.50">
    <property type="match status" value="1"/>
</dbReference>
<comment type="similarity">
    <text evidence="4">Belongs to the ferredoxin thioredoxin reductase alpha subunit family.</text>
</comment>
<dbReference type="EMBL" id="SDMP01000005">
    <property type="protein sequence ID" value="RYR57921.1"/>
    <property type="molecule type" value="Genomic_DNA"/>
</dbReference>
<dbReference type="Proteomes" id="UP000289738">
    <property type="component" value="Chromosome A05"/>
</dbReference>
<dbReference type="Pfam" id="PF02941">
    <property type="entry name" value="FeThRed_A"/>
    <property type="match status" value="1"/>
</dbReference>
<comment type="subunit">
    <text evidence="2">Heterodimer of subunit A (variable subunit) and subunit B (catalytic subunit). Heterodimeric FTR forms a complex with ferredoxin and thioredoxin.</text>
</comment>
<proteinExistence type="inferred from homology"/>
<sequence length="186" mass="20543">MNMNMSMSMSMSMSSSSSYLTRACSPSSSVSVSPNCTSSWMILPKNPLSLPQPSRALSLPTPTRRPLTGLVRCEVAVQLSSQQDEEAEESSKVSKVGARVRVKSPLKVYHVPKVPELDLDGMEGQIKQYVGLWNGKRISANLPYKVEFVTEVEGRGKHHIIWPEAESQLVRVGESYLAVNLGKRFC</sequence>
<comment type="caution">
    <text evidence="6">The sequence shown here is derived from an EMBL/GenBank/DDBJ whole genome shotgun (WGS) entry which is preliminary data.</text>
</comment>
<feature type="domain" description="Ferredoxin thioredoxin reductase alpha chain" evidence="5">
    <location>
        <begin position="96"/>
        <end position="153"/>
    </location>
</feature>